<feature type="domain" description="Flavodoxin-like" evidence="1">
    <location>
        <begin position="3"/>
        <end position="167"/>
    </location>
</feature>
<dbReference type="InterPro" id="IPR008254">
    <property type="entry name" value="Flavodoxin/NO_synth"/>
</dbReference>
<accession>A0A0H2L2J4</accession>
<dbReference type="Proteomes" id="UP000035265">
    <property type="component" value="Unassembled WGS sequence"/>
</dbReference>
<dbReference type="PATRIC" id="fig|264251.5.peg.2582"/>
<proteinExistence type="predicted"/>
<evidence type="ECO:0000259" key="1">
    <source>
        <dbReference type="PROSITE" id="PS50902"/>
    </source>
</evidence>
<gene>
    <name evidence="2" type="ORF">FB00_12695</name>
</gene>
<dbReference type="GO" id="GO:0010181">
    <property type="term" value="F:FMN binding"/>
    <property type="evidence" value="ECO:0007669"/>
    <property type="project" value="InterPro"/>
</dbReference>
<dbReference type="Gene3D" id="3.40.50.360">
    <property type="match status" value="1"/>
</dbReference>
<dbReference type="AlphaFoldDB" id="A0A0H2L2J4"/>
<dbReference type="Pfam" id="PF00258">
    <property type="entry name" value="Flavodoxin_1"/>
    <property type="match status" value="1"/>
</dbReference>
<comment type="caution">
    <text evidence="2">The sequence shown here is derived from an EMBL/GenBank/DDBJ whole genome shotgun (WGS) entry which is preliminary data.</text>
</comment>
<keyword evidence="3" id="KW-1185">Reference proteome</keyword>
<protein>
    <recommendedName>
        <fullName evidence="1">Flavodoxin-like domain-containing protein</fullName>
    </recommendedName>
</protein>
<sequence length="180" mass="19036">MDAAVVYESMYGNSERVAQAVAEGLSETVRVMVVDVTDPAASPDALRHMGLVVAGGPTHAFGMTRPATRAEAVQRASGDVSDRATGLREWVESVPRQEQTRLAATFDTRVTKVKPLPGSAARGAAKVLRRAGFRLVAPPASFYVGDVEGPLDDGELDRARAWGRALGRLLVPAGSPVEGR</sequence>
<dbReference type="SUPFAM" id="SSF52218">
    <property type="entry name" value="Flavoproteins"/>
    <property type="match status" value="1"/>
</dbReference>
<dbReference type="EMBL" id="JNBQ01000015">
    <property type="protein sequence ID" value="KLN34402.1"/>
    <property type="molecule type" value="Genomic_DNA"/>
</dbReference>
<dbReference type="RefSeq" id="WP_047233229.1">
    <property type="nucleotide sequence ID" value="NZ_JNBQ01000015.1"/>
</dbReference>
<name>A0A0H2L2J4_9MICO</name>
<organism evidence="2 3">
    <name type="scientific">Cellulosimicrobium funkei</name>
    <dbReference type="NCBI Taxonomy" id="264251"/>
    <lineage>
        <taxon>Bacteria</taxon>
        <taxon>Bacillati</taxon>
        <taxon>Actinomycetota</taxon>
        <taxon>Actinomycetes</taxon>
        <taxon>Micrococcales</taxon>
        <taxon>Promicromonosporaceae</taxon>
        <taxon>Cellulosimicrobium</taxon>
    </lineage>
</organism>
<reference evidence="2 3" key="1">
    <citation type="submission" date="2014-05" db="EMBL/GenBank/DDBJ databases">
        <title>Cellulosimicrobium funkei U11 genome.</title>
        <authorList>
            <person name="Hu C."/>
            <person name="Gong Y."/>
            <person name="Wan W."/>
            <person name="Jiang M."/>
        </authorList>
    </citation>
    <scope>NUCLEOTIDE SEQUENCE [LARGE SCALE GENOMIC DNA]</scope>
    <source>
        <strain evidence="2 3">U11</strain>
    </source>
</reference>
<evidence type="ECO:0000313" key="2">
    <source>
        <dbReference type="EMBL" id="KLN34402.1"/>
    </source>
</evidence>
<evidence type="ECO:0000313" key="3">
    <source>
        <dbReference type="Proteomes" id="UP000035265"/>
    </source>
</evidence>
<dbReference type="STRING" id="264251.FB00_12695"/>
<dbReference type="InterPro" id="IPR029039">
    <property type="entry name" value="Flavoprotein-like_sf"/>
</dbReference>
<dbReference type="PROSITE" id="PS50902">
    <property type="entry name" value="FLAVODOXIN_LIKE"/>
    <property type="match status" value="1"/>
</dbReference>